<dbReference type="InterPro" id="IPR036046">
    <property type="entry name" value="Acylphosphatase-like_dom_sf"/>
</dbReference>
<dbReference type="SUPFAM" id="SSF54975">
    <property type="entry name" value="Acylphosphatase/BLUF domain-like"/>
    <property type="match status" value="1"/>
</dbReference>
<dbReference type="InterPro" id="IPR020456">
    <property type="entry name" value="Acylphosphatase"/>
</dbReference>
<dbReference type="Pfam" id="PF00708">
    <property type="entry name" value="Acylphosphatase"/>
    <property type="match status" value="1"/>
</dbReference>
<evidence type="ECO:0000313" key="8">
    <source>
        <dbReference type="Proteomes" id="UP000176787"/>
    </source>
</evidence>
<dbReference type="PROSITE" id="PS00151">
    <property type="entry name" value="ACYLPHOSPHATASE_2"/>
    <property type="match status" value="1"/>
</dbReference>
<evidence type="ECO:0000256" key="1">
    <source>
        <dbReference type="ARBA" id="ARBA00005614"/>
    </source>
</evidence>
<evidence type="ECO:0000313" key="7">
    <source>
        <dbReference type="EMBL" id="OGZ31557.1"/>
    </source>
</evidence>
<feature type="active site" evidence="4">
    <location>
        <position position="18"/>
    </location>
</feature>
<dbReference type="PRINTS" id="PR00112">
    <property type="entry name" value="ACYLPHPHTASE"/>
</dbReference>
<feature type="domain" description="Acylphosphatase-like" evidence="6">
    <location>
        <begin position="3"/>
        <end position="89"/>
    </location>
</feature>
<dbReference type="PANTHER" id="PTHR47268:SF4">
    <property type="entry name" value="ACYLPHOSPHATASE"/>
    <property type="match status" value="1"/>
</dbReference>
<dbReference type="AlphaFoldDB" id="A0A1G2F0U7"/>
<dbReference type="STRING" id="1801726.A3H02_02515"/>
<evidence type="ECO:0000256" key="2">
    <source>
        <dbReference type="ARBA" id="ARBA00012150"/>
    </source>
</evidence>
<gene>
    <name evidence="7" type="ORF">A3H02_02515</name>
</gene>
<reference evidence="7 8" key="1">
    <citation type="journal article" date="2016" name="Nat. Commun.">
        <title>Thousands of microbial genomes shed light on interconnected biogeochemical processes in an aquifer system.</title>
        <authorList>
            <person name="Anantharaman K."/>
            <person name="Brown C.T."/>
            <person name="Hug L.A."/>
            <person name="Sharon I."/>
            <person name="Castelle C.J."/>
            <person name="Probst A.J."/>
            <person name="Thomas B.C."/>
            <person name="Singh A."/>
            <person name="Wilkins M.J."/>
            <person name="Karaoz U."/>
            <person name="Brodie E.L."/>
            <person name="Williams K.H."/>
            <person name="Hubbard S.S."/>
            <person name="Banfield J.F."/>
        </authorList>
    </citation>
    <scope>NUCLEOTIDE SEQUENCE [LARGE SCALE GENOMIC DNA]</scope>
</reference>
<feature type="active site" evidence="4">
    <location>
        <position position="36"/>
    </location>
</feature>
<name>A0A1G2F0U7_9BACT</name>
<dbReference type="PANTHER" id="PTHR47268">
    <property type="entry name" value="ACYLPHOSPHATASE"/>
    <property type="match status" value="1"/>
</dbReference>
<dbReference type="InterPro" id="IPR017968">
    <property type="entry name" value="Acylphosphatase_CS"/>
</dbReference>
<dbReference type="EMBL" id="MHMS01000025">
    <property type="protein sequence ID" value="OGZ31557.1"/>
    <property type="molecule type" value="Genomic_DNA"/>
</dbReference>
<evidence type="ECO:0000256" key="4">
    <source>
        <dbReference type="PROSITE-ProRule" id="PRU00520"/>
    </source>
</evidence>
<dbReference type="EC" id="3.6.1.7" evidence="2 4"/>
<dbReference type="PROSITE" id="PS51160">
    <property type="entry name" value="ACYLPHOSPHATASE_3"/>
    <property type="match status" value="1"/>
</dbReference>
<evidence type="ECO:0000256" key="5">
    <source>
        <dbReference type="RuleBase" id="RU004168"/>
    </source>
</evidence>
<dbReference type="Proteomes" id="UP000176787">
    <property type="component" value="Unassembled WGS sequence"/>
</dbReference>
<comment type="catalytic activity">
    <reaction evidence="3 4">
        <text>an acyl phosphate + H2O = a carboxylate + phosphate + H(+)</text>
        <dbReference type="Rhea" id="RHEA:14965"/>
        <dbReference type="ChEBI" id="CHEBI:15377"/>
        <dbReference type="ChEBI" id="CHEBI:15378"/>
        <dbReference type="ChEBI" id="CHEBI:29067"/>
        <dbReference type="ChEBI" id="CHEBI:43474"/>
        <dbReference type="ChEBI" id="CHEBI:59918"/>
        <dbReference type="EC" id="3.6.1.7"/>
    </reaction>
</comment>
<dbReference type="Gene3D" id="3.30.70.100">
    <property type="match status" value="1"/>
</dbReference>
<protein>
    <recommendedName>
        <fullName evidence="2 4">acylphosphatase</fullName>
        <ecNumber evidence="2 4">3.6.1.7</ecNumber>
    </recommendedName>
</protein>
<comment type="similarity">
    <text evidence="1 5">Belongs to the acylphosphatase family.</text>
</comment>
<evidence type="ECO:0000256" key="3">
    <source>
        <dbReference type="ARBA" id="ARBA00047645"/>
    </source>
</evidence>
<accession>A0A1G2F0U7</accession>
<organism evidence="7 8">
    <name type="scientific">Candidatus Niyogibacteria bacterium RIFCSPLOWO2_12_FULL_41_13</name>
    <dbReference type="NCBI Taxonomy" id="1801726"/>
    <lineage>
        <taxon>Bacteria</taxon>
        <taxon>Candidatus Niyogiibacteriota</taxon>
    </lineage>
</organism>
<dbReference type="GO" id="GO:0003998">
    <property type="term" value="F:acylphosphatase activity"/>
    <property type="evidence" value="ECO:0007669"/>
    <property type="project" value="UniProtKB-EC"/>
</dbReference>
<evidence type="ECO:0000259" key="6">
    <source>
        <dbReference type="PROSITE" id="PS51160"/>
    </source>
</evidence>
<dbReference type="InterPro" id="IPR001792">
    <property type="entry name" value="Acylphosphatase-like_dom"/>
</dbReference>
<keyword evidence="4" id="KW-0378">Hydrolase</keyword>
<comment type="caution">
    <text evidence="7">The sequence shown here is derived from an EMBL/GenBank/DDBJ whole genome shotgun (WGS) entry which is preliminary data.</text>
</comment>
<proteinExistence type="inferred from homology"/>
<sequence>MIAKKIRVFGRVQGIFFRHSSKIKANELGIRGYAQNREDGSVEIFVQGEDEAIENFVAWARKGPDSAEVKDIKIETIESEKKFNDFYIL</sequence>